<evidence type="ECO:0000313" key="3">
    <source>
        <dbReference type="EMBL" id="PYF02731.1"/>
    </source>
</evidence>
<feature type="domain" description="VOC" evidence="2">
    <location>
        <begin position="6"/>
        <end position="131"/>
    </location>
</feature>
<accession>A0A318TCX2</accession>
<evidence type="ECO:0000313" key="4">
    <source>
        <dbReference type="Proteomes" id="UP000248148"/>
    </source>
</evidence>
<dbReference type="RefSeq" id="WP_110780896.1">
    <property type="nucleotide sequence ID" value="NZ_QJTI01000010.1"/>
</dbReference>
<dbReference type="EMBL" id="QJTI01000010">
    <property type="protein sequence ID" value="PYF02731.1"/>
    <property type="molecule type" value="Genomic_DNA"/>
</dbReference>
<dbReference type="InterPro" id="IPR004360">
    <property type="entry name" value="Glyas_Fos-R_dOase_dom"/>
</dbReference>
<feature type="compositionally biased region" description="Basic and acidic residues" evidence="1">
    <location>
        <begin position="170"/>
        <end position="189"/>
    </location>
</feature>
<reference evidence="3 4" key="1">
    <citation type="submission" date="2018-06" db="EMBL/GenBank/DDBJ databases">
        <title>Genomic Encyclopedia of Archaeal and Bacterial Type Strains, Phase II (KMG-II): from individual species to whole genera.</title>
        <authorList>
            <person name="Goeker M."/>
        </authorList>
    </citation>
    <scope>NUCLEOTIDE SEQUENCE [LARGE SCALE GENOMIC DNA]</scope>
    <source>
        <strain evidence="3 4">JCM 11668</strain>
    </source>
</reference>
<keyword evidence="3" id="KW-0456">Lyase</keyword>
<name>A0A318TCX2_9BRAD</name>
<keyword evidence="4" id="KW-1185">Reference proteome</keyword>
<dbReference type="GO" id="GO:0016829">
    <property type="term" value="F:lyase activity"/>
    <property type="evidence" value="ECO:0007669"/>
    <property type="project" value="UniProtKB-KW"/>
</dbReference>
<comment type="caution">
    <text evidence="3">The sequence shown here is derived from an EMBL/GenBank/DDBJ whole genome shotgun (WGS) entry which is preliminary data.</text>
</comment>
<dbReference type="InterPro" id="IPR037523">
    <property type="entry name" value="VOC_core"/>
</dbReference>
<dbReference type="PANTHER" id="PTHR21366">
    <property type="entry name" value="GLYOXALASE FAMILY PROTEIN"/>
    <property type="match status" value="1"/>
</dbReference>
<keyword evidence="3" id="KW-0223">Dioxygenase</keyword>
<dbReference type="PANTHER" id="PTHR21366:SF22">
    <property type="entry name" value="VOC DOMAIN-CONTAINING PROTEIN"/>
    <property type="match status" value="1"/>
</dbReference>
<organism evidence="3 4">
    <name type="scientific">Rhodopseudomonas faecalis</name>
    <dbReference type="NCBI Taxonomy" id="99655"/>
    <lineage>
        <taxon>Bacteria</taxon>
        <taxon>Pseudomonadati</taxon>
        <taxon>Pseudomonadota</taxon>
        <taxon>Alphaproteobacteria</taxon>
        <taxon>Hyphomicrobiales</taxon>
        <taxon>Nitrobacteraceae</taxon>
        <taxon>Rhodopseudomonas</taxon>
    </lineage>
</organism>
<evidence type="ECO:0000256" key="1">
    <source>
        <dbReference type="SAM" id="MobiDB-lite"/>
    </source>
</evidence>
<dbReference type="Pfam" id="PF00903">
    <property type="entry name" value="Glyoxalase"/>
    <property type="match status" value="1"/>
</dbReference>
<dbReference type="Gene3D" id="3.10.180.10">
    <property type="entry name" value="2,3-Dihydroxybiphenyl 1,2-Dioxygenase, domain 1"/>
    <property type="match status" value="1"/>
</dbReference>
<proteinExistence type="predicted"/>
<dbReference type="SUPFAM" id="SSF54593">
    <property type="entry name" value="Glyoxalase/Bleomycin resistance protein/Dihydroxybiphenyl dioxygenase"/>
    <property type="match status" value="1"/>
</dbReference>
<dbReference type="Proteomes" id="UP000248148">
    <property type="component" value="Unassembled WGS sequence"/>
</dbReference>
<feature type="compositionally biased region" description="Basic and acidic residues" evidence="1">
    <location>
        <begin position="147"/>
        <end position="159"/>
    </location>
</feature>
<dbReference type="GO" id="GO:0051213">
    <property type="term" value="F:dioxygenase activity"/>
    <property type="evidence" value="ECO:0007669"/>
    <property type="project" value="UniProtKB-KW"/>
</dbReference>
<dbReference type="PROSITE" id="PS51819">
    <property type="entry name" value="VOC"/>
    <property type="match status" value="1"/>
</dbReference>
<dbReference type="OrthoDB" id="9812656at2"/>
<sequence>MAKINGILESAIYVDDLERARAFYGELIGLRSMHDDQRMSAYDAGNHSAFLVFARGGSTTPARLPGGLIPPHDGHGPLHVAFAIPDDQLPVWEQRLAAHQIAIEGRVSWPRGGESIYFRDPEGHLVELATPGLWDNYLKDAPMAAADDDRKRAEQERRIQNKQGGHHWPPRADDGPPLDDTDRNTDKVIKPSRRKP</sequence>
<dbReference type="InterPro" id="IPR050383">
    <property type="entry name" value="GlyoxalaseI/FosfomycinResist"/>
</dbReference>
<evidence type="ECO:0000259" key="2">
    <source>
        <dbReference type="PROSITE" id="PS51819"/>
    </source>
</evidence>
<gene>
    <name evidence="3" type="ORF">BJ122_11068</name>
</gene>
<feature type="region of interest" description="Disordered" evidence="1">
    <location>
        <begin position="145"/>
        <end position="196"/>
    </location>
</feature>
<dbReference type="InterPro" id="IPR029068">
    <property type="entry name" value="Glyas_Bleomycin-R_OHBP_Dase"/>
</dbReference>
<protein>
    <submittedName>
        <fullName evidence="3">Catechol 2,3-dioxygenase-like lactoylglutathione lyase family enzyme</fullName>
    </submittedName>
</protein>
<keyword evidence="3" id="KW-0560">Oxidoreductase</keyword>
<dbReference type="AlphaFoldDB" id="A0A318TCX2"/>